<protein>
    <submittedName>
        <fullName evidence="1">Uncharacterized protein</fullName>
    </submittedName>
</protein>
<proteinExistence type="predicted"/>
<dbReference type="RefSeq" id="WP_184874334.1">
    <property type="nucleotide sequence ID" value="NZ_JACHEF010000003.1"/>
</dbReference>
<reference evidence="1 2" key="1">
    <citation type="submission" date="2020-08" db="EMBL/GenBank/DDBJ databases">
        <title>Genomic Encyclopedia of Type Strains, Phase IV (KMG-IV): sequencing the most valuable type-strain genomes for metagenomic binning, comparative biology and taxonomic classification.</title>
        <authorList>
            <person name="Goeker M."/>
        </authorList>
    </citation>
    <scope>NUCLEOTIDE SEQUENCE [LARGE SCALE GENOMIC DNA]</scope>
    <source>
        <strain evidence="1 2">DSM 100039</strain>
    </source>
</reference>
<dbReference type="Proteomes" id="UP000556329">
    <property type="component" value="Unassembled WGS sequence"/>
</dbReference>
<dbReference type="AlphaFoldDB" id="A0A841PMI1"/>
<evidence type="ECO:0000313" key="2">
    <source>
        <dbReference type="Proteomes" id="UP000556329"/>
    </source>
</evidence>
<comment type="caution">
    <text evidence="1">The sequence shown here is derived from an EMBL/GenBank/DDBJ whole genome shotgun (WGS) entry which is preliminary data.</text>
</comment>
<gene>
    <name evidence="1" type="ORF">HNQ71_004046</name>
</gene>
<organism evidence="1 2">
    <name type="scientific">Mesorhizobium sangaii</name>
    <dbReference type="NCBI Taxonomy" id="505389"/>
    <lineage>
        <taxon>Bacteria</taxon>
        <taxon>Pseudomonadati</taxon>
        <taxon>Pseudomonadota</taxon>
        <taxon>Alphaproteobacteria</taxon>
        <taxon>Hyphomicrobiales</taxon>
        <taxon>Phyllobacteriaceae</taxon>
        <taxon>Mesorhizobium</taxon>
    </lineage>
</organism>
<dbReference type="EMBL" id="JACHEF010000003">
    <property type="protein sequence ID" value="MBB6411372.1"/>
    <property type="molecule type" value="Genomic_DNA"/>
</dbReference>
<sequence>MSIDLPTADEPAANLDIEEAGLWLRFFVASAFAQENPRAQEKTRRHEPAG</sequence>
<evidence type="ECO:0000313" key="1">
    <source>
        <dbReference type="EMBL" id="MBB6411372.1"/>
    </source>
</evidence>
<accession>A0A841PMI1</accession>
<name>A0A841PMI1_9HYPH</name>
<keyword evidence="2" id="KW-1185">Reference proteome</keyword>